<protein>
    <submittedName>
        <fullName evidence="3">NADP-dependent oxidoreductase</fullName>
    </submittedName>
</protein>
<evidence type="ECO:0000313" key="4">
    <source>
        <dbReference type="Proteomes" id="UP001139353"/>
    </source>
</evidence>
<proteinExistence type="predicted"/>
<dbReference type="Gene3D" id="3.90.180.10">
    <property type="entry name" value="Medium-chain alcohol dehydrogenases, catalytic domain"/>
    <property type="match status" value="1"/>
</dbReference>
<dbReference type="Pfam" id="PF00107">
    <property type="entry name" value="ADH_zinc_N"/>
    <property type="match status" value="1"/>
</dbReference>
<dbReference type="InterPro" id="IPR011032">
    <property type="entry name" value="GroES-like_sf"/>
</dbReference>
<evidence type="ECO:0000313" key="3">
    <source>
        <dbReference type="EMBL" id="MCK9687387.1"/>
    </source>
</evidence>
<dbReference type="RefSeq" id="WP_275683424.1">
    <property type="nucleotide sequence ID" value="NZ_JAJLJH010000004.1"/>
</dbReference>
<name>A0A9X1YKG9_9BURK</name>
<dbReference type="InterPro" id="IPR041694">
    <property type="entry name" value="ADH_N_2"/>
</dbReference>
<dbReference type="SUPFAM" id="SSF51735">
    <property type="entry name" value="NAD(P)-binding Rossmann-fold domains"/>
    <property type="match status" value="1"/>
</dbReference>
<evidence type="ECO:0000259" key="2">
    <source>
        <dbReference type="SMART" id="SM00829"/>
    </source>
</evidence>
<dbReference type="PANTHER" id="PTHR43205">
    <property type="entry name" value="PROSTAGLANDIN REDUCTASE"/>
    <property type="match status" value="1"/>
</dbReference>
<accession>A0A9X1YKG9</accession>
<keyword evidence="1" id="KW-0560">Oxidoreductase</keyword>
<dbReference type="InterPro" id="IPR045010">
    <property type="entry name" value="MDR_fam"/>
</dbReference>
<dbReference type="PANTHER" id="PTHR43205:SF7">
    <property type="entry name" value="PROSTAGLANDIN REDUCTASE 1"/>
    <property type="match status" value="1"/>
</dbReference>
<keyword evidence="4" id="KW-1185">Reference proteome</keyword>
<dbReference type="Proteomes" id="UP001139353">
    <property type="component" value="Unassembled WGS sequence"/>
</dbReference>
<dbReference type="InterPro" id="IPR013149">
    <property type="entry name" value="ADH-like_C"/>
</dbReference>
<gene>
    <name evidence="3" type="ORF">LPC04_16910</name>
</gene>
<dbReference type="AlphaFoldDB" id="A0A9X1YKG9"/>
<dbReference type="GO" id="GO:0016628">
    <property type="term" value="F:oxidoreductase activity, acting on the CH-CH group of donors, NAD or NADP as acceptor"/>
    <property type="evidence" value="ECO:0007669"/>
    <property type="project" value="InterPro"/>
</dbReference>
<dbReference type="EMBL" id="JAJLJH010000004">
    <property type="protein sequence ID" value="MCK9687387.1"/>
    <property type="molecule type" value="Genomic_DNA"/>
</dbReference>
<dbReference type="InterPro" id="IPR036291">
    <property type="entry name" value="NAD(P)-bd_dom_sf"/>
</dbReference>
<evidence type="ECO:0000256" key="1">
    <source>
        <dbReference type="ARBA" id="ARBA00023002"/>
    </source>
</evidence>
<dbReference type="FunFam" id="3.40.50.720:FF:000121">
    <property type="entry name" value="Prostaglandin reductase 2"/>
    <property type="match status" value="1"/>
</dbReference>
<dbReference type="SMART" id="SM00829">
    <property type="entry name" value="PKS_ER"/>
    <property type="match status" value="1"/>
</dbReference>
<sequence length="339" mass="35931">MSAINRQILLASRPKGEPSAENFKLVETPVAPLADGQVLVRHHFLSLDPYMRGRMSDAKSYAAPQPLDQVMIGGTAGEVVESKNPHFKAGDKVVGMGGWQEYAVVDADQRGVLQKVDTTHVPLSAYLGAVGMPGVTGWYGLVKIIAPKAGETVVVSSAAGAVGGAVGQLAKARGCRVVGIAGGPDKCRSVVEELGFDECIDYRQFTDLKAMSGALKAACPDGIDGYFENVGGMLLDAVMLRANAFARIAMCGMIAGYNGEPIPMTLPQLILTNRMKVEGFIVSEHMEAWPEALKELGTLVATGKLKYRETVAQGIANAPEAFFGLLKGKNQGKQLVKLV</sequence>
<comment type="caution">
    <text evidence="3">The sequence shown here is derived from an EMBL/GenBank/DDBJ whole genome shotgun (WGS) entry which is preliminary data.</text>
</comment>
<organism evidence="3 4">
    <name type="scientific">Scleromatobacter humisilvae</name>
    <dbReference type="NCBI Taxonomy" id="2897159"/>
    <lineage>
        <taxon>Bacteria</taxon>
        <taxon>Pseudomonadati</taxon>
        <taxon>Pseudomonadota</taxon>
        <taxon>Betaproteobacteria</taxon>
        <taxon>Burkholderiales</taxon>
        <taxon>Sphaerotilaceae</taxon>
        <taxon>Scleromatobacter</taxon>
    </lineage>
</organism>
<dbReference type="InterPro" id="IPR020843">
    <property type="entry name" value="ER"/>
</dbReference>
<dbReference type="Pfam" id="PF16884">
    <property type="entry name" value="ADH_N_2"/>
    <property type="match status" value="1"/>
</dbReference>
<dbReference type="CDD" id="cd05288">
    <property type="entry name" value="PGDH"/>
    <property type="match status" value="1"/>
</dbReference>
<dbReference type="SUPFAM" id="SSF50129">
    <property type="entry name" value="GroES-like"/>
    <property type="match status" value="2"/>
</dbReference>
<reference evidence="3" key="1">
    <citation type="submission" date="2021-11" db="EMBL/GenBank/DDBJ databases">
        <title>BS-T2-15 a new species belonging to the Comamonadaceae family isolated from the soil of a French oak forest.</title>
        <authorList>
            <person name="Mieszkin S."/>
            <person name="Alain K."/>
        </authorList>
    </citation>
    <scope>NUCLEOTIDE SEQUENCE</scope>
    <source>
        <strain evidence="3">BS-T2-15</strain>
    </source>
</reference>
<feature type="domain" description="Enoyl reductase (ER)" evidence="2">
    <location>
        <begin position="19"/>
        <end position="336"/>
    </location>
</feature>
<dbReference type="Gene3D" id="3.40.50.720">
    <property type="entry name" value="NAD(P)-binding Rossmann-like Domain"/>
    <property type="match status" value="1"/>
</dbReference>